<dbReference type="SMART" id="SM00248">
    <property type="entry name" value="ANK"/>
    <property type="match status" value="7"/>
</dbReference>
<evidence type="ECO:0000256" key="3">
    <source>
        <dbReference type="PROSITE-ProRule" id="PRU00023"/>
    </source>
</evidence>
<evidence type="ECO:0000256" key="1">
    <source>
        <dbReference type="ARBA" id="ARBA00022737"/>
    </source>
</evidence>
<dbReference type="InterPro" id="IPR002110">
    <property type="entry name" value="Ankyrin_rpt"/>
</dbReference>
<sequence>MDTVDSEEFAPLNMALRHGRWQVARYILEHNNLPNYSYTPPFIAACQYNKDDITGLDLVYRHTANINCTDSQNRTGLMTVCLLGHEKKFTFILNHCDDVNHCDDYGMTALLDAITSQSISLVQQLIEAGANVNHCNLNKDNALVLALKSKNPSVKLIQLLLDYDVSMVKPNKQSQSAYDLAKQKHPDIAKRLDAVIAKQQQMELPLFTDQTSAPQSREQTKKNHTPKHRTTPHNEWFDAIAKGNLGQLNRFLLKGANINQTDQKDCTALIHAAGQGKRAVCSFLIEQGADVNFRSQNGSTALSSALISRSDNVVELLLRHQVKLNQQGPGGYPYVNLAAAQWSESCLSRLVEAGANPLSLDPTNGNLYHNVVSAAAYYSQTGKALQTLKLIHSYQVPINQRDQHGRTPLALLTFLGRRDKDQQVASLAHQLLKWQADAKTKDKQGFTPLDYCQQNHLANTRGVILSYIS</sequence>
<feature type="compositionally biased region" description="Basic residues" evidence="4">
    <location>
        <begin position="222"/>
        <end position="231"/>
    </location>
</feature>
<evidence type="ECO:0000313" key="5">
    <source>
        <dbReference type="EMBL" id="GGF95068.1"/>
    </source>
</evidence>
<evidence type="ECO:0000256" key="2">
    <source>
        <dbReference type="ARBA" id="ARBA00023043"/>
    </source>
</evidence>
<keyword evidence="1" id="KW-0677">Repeat</keyword>
<dbReference type="Pfam" id="PF12796">
    <property type="entry name" value="Ank_2"/>
    <property type="match status" value="2"/>
</dbReference>
<feature type="repeat" description="ANK" evidence="3">
    <location>
        <begin position="264"/>
        <end position="296"/>
    </location>
</feature>
<evidence type="ECO:0008006" key="7">
    <source>
        <dbReference type="Google" id="ProtNLM"/>
    </source>
</evidence>
<evidence type="ECO:0000313" key="6">
    <source>
        <dbReference type="Proteomes" id="UP000605253"/>
    </source>
</evidence>
<dbReference type="PROSITE" id="PS50297">
    <property type="entry name" value="ANK_REP_REGION"/>
    <property type="match status" value="1"/>
</dbReference>
<dbReference type="PANTHER" id="PTHR24198:SF165">
    <property type="entry name" value="ANKYRIN REPEAT-CONTAINING PROTEIN-RELATED"/>
    <property type="match status" value="1"/>
</dbReference>
<feature type="compositionally biased region" description="Polar residues" evidence="4">
    <location>
        <begin position="206"/>
        <end position="217"/>
    </location>
</feature>
<evidence type="ECO:0000256" key="4">
    <source>
        <dbReference type="SAM" id="MobiDB-lite"/>
    </source>
</evidence>
<dbReference type="Proteomes" id="UP000605253">
    <property type="component" value="Unassembled WGS sequence"/>
</dbReference>
<accession>A0A917CQM8</accession>
<name>A0A917CQM8_9GAMM</name>
<keyword evidence="6" id="KW-1185">Reference proteome</keyword>
<dbReference type="PANTHER" id="PTHR24198">
    <property type="entry name" value="ANKYRIN REPEAT AND PROTEIN KINASE DOMAIN-CONTAINING PROTEIN"/>
    <property type="match status" value="1"/>
</dbReference>
<feature type="region of interest" description="Disordered" evidence="4">
    <location>
        <begin position="206"/>
        <end position="232"/>
    </location>
</feature>
<dbReference type="AlphaFoldDB" id="A0A917CQM8"/>
<dbReference type="EMBL" id="BMEO01000005">
    <property type="protein sequence ID" value="GGF95068.1"/>
    <property type="molecule type" value="Genomic_DNA"/>
</dbReference>
<comment type="caution">
    <text evidence="5">The sequence shown here is derived from an EMBL/GenBank/DDBJ whole genome shotgun (WGS) entry which is preliminary data.</text>
</comment>
<proteinExistence type="predicted"/>
<dbReference type="PROSITE" id="PS50088">
    <property type="entry name" value="ANK_REPEAT"/>
    <property type="match status" value="2"/>
</dbReference>
<dbReference type="SUPFAM" id="SSF48403">
    <property type="entry name" value="Ankyrin repeat"/>
    <property type="match status" value="2"/>
</dbReference>
<organism evidence="5 6">
    <name type="scientific">Marinicella pacifica</name>
    <dbReference type="NCBI Taxonomy" id="1171543"/>
    <lineage>
        <taxon>Bacteria</taxon>
        <taxon>Pseudomonadati</taxon>
        <taxon>Pseudomonadota</taxon>
        <taxon>Gammaproteobacteria</taxon>
        <taxon>Lysobacterales</taxon>
        <taxon>Marinicellaceae</taxon>
        <taxon>Marinicella</taxon>
    </lineage>
</organism>
<protein>
    <recommendedName>
        <fullName evidence="7">Ankyrin repeat protein</fullName>
    </recommendedName>
</protein>
<keyword evidence="2 3" id="KW-0040">ANK repeat</keyword>
<reference evidence="5" key="2">
    <citation type="submission" date="2020-09" db="EMBL/GenBank/DDBJ databases">
        <authorList>
            <person name="Sun Q."/>
            <person name="Zhou Y."/>
        </authorList>
    </citation>
    <scope>NUCLEOTIDE SEQUENCE</scope>
    <source>
        <strain evidence="5">CGMCC 1.12181</strain>
    </source>
</reference>
<dbReference type="Gene3D" id="1.25.40.20">
    <property type="entry name" value="Ankyrin repeat-containing domain"/>
    <property type="match status" value="3"/>
</dbReference>
<feature type="repeat" description="ANK" evidence="3">
    <location>
        <begin position="105"/>
        <end position="137"/>
    </location>
</feature>
<gene>
    <name evidence="5" type="ORF">GCM10011365_15510</name>
</gene>
<reference evidence="5" key="1">
    <citation type="journal article" date="2014" name="Int. J. Syst. Evol. Microbiol.">
        <title>Complete genome sequence of Corynebacterium casei LMG S-19264T (=DSM 44701T), isolated from a smear-ripened cheese.</title>
        <authorList>
            <consortium name="US DOE Joint Genome Institute (JGI-PGF)"/>
            <person name="Walter F."/>
            <person name="Albersmeier A."/>
            <person name="Kalinowski J."/>
            <person name="Ruckert C."/>
        </authorList>
    </citation>
    <scope>NUCLEOTIDE SEQUENCE</scope>
    <source>
        <strain evidence="5">CGMCC 1.12181</strain>
    </source>
</reference>
<dbReference type="InterPro" id="IPR036770">
    <property type="entry name" value="Ankyrin_rpt-contain_sf"/>
</dbReference>